<proteinExistence type="predicted"/>
<accession>A0A8H4N202</accession>
<evidence type="ECO:0000313" key="3">
    <source>
        <dbReference type="EMBL" id="KAF4304198.1"/>
    </source>
</evidence>
<keyword evidence="2" id="KW-0472">Membrane</keyword>
<evidence type="ECO:0000313" key="4">
    <source>
        <dbReference type="Proteomes" id="UP000572817"/>
    </source>
</evidence>
<keyword evidence="2" id="KW-0812">Transmembrane</keyword>
<dbReference type="AlphaFoldDB" id="A0A8H4N202"/>
<keyword evidence="2" id="KW-1133">Transmembrane helix</keyword>
<sequence length="130" mass="14005">MSADILNARALLSGELGAVGVPCLFRPGAGGGSGSDPERLNPRAGTSFPAPWARRRAGKREHERWGFKRGRVPYSEATTSLPLVVVIVIVAVILLLGVVLLLDATLVFARREAKTAKTELRKELLFFGLL</sequence>
<keyword evidence="4" id="KW-1185">Reference proteome</keyword>
<protein>
    <submittedName>
        <fullName evidence="3">Uncharacterized protein</fullName>
    </submittedName>
</protein>
<dbReference type="EMBL" id="WWBZ02000051">
    <property type="protein sequence ID" value="KAF4304198.1"/>
    <property type="molecule type" value="Genomic_DNA"/>
</dbReference>
<organism evidence="3 4">
    <name type="scientific">Botryosphaeria dothidea</name>
    <dbReference type="NCBI Taxonomy" id="55169"/>
    <lineage>
        <taxon>Eukaryota</taxon>
        <taxon>Fungi</taxon>
        <taxon>Dikarya</taxon>
        <taxon>Ascomycota</taxon>
        <taxon>Pezizomycotina</taxon>
        <taxon>Dothideomycetes</taxon>
        <taxon>Dothideomycetes incertae sedis</taxon>
        <taxon>Botryosphaeriales</taxon>
        <taxon>Botryosphaeriaceae</taxon>
        <taxon>Botryosphaeria</taxon>
    </lineage>
</organism>
<evidence type="ECO:0000256" key="2">
    <source>
        <dbReference type="SAM" id="Phobius"/>
    </source>
</evidence>
<gene>
    <name evidence="3" type="ORF">GTA08_BOTSDO08422</name>
</gene>
<dbReference type="Proteomes" id="UP000572817">
    <property type="component" value="Unassembled WGS sequence"/>
</dbReference>
<reference evidence="3" key="1">
    <citation type="submission" date="2020-04" db="EMBL/GenBank/DDBJ databases">
        <title>Genome Assembly and Annotation of Botryosphaeria dothidea sdau 11-99, a Latent Pathogen of Apple Fruit Ring Rot in China.</title>
        <authorList>
            <person name="Yu C."/>
            <person name="Diao Y."/>
            <person name="Lu Q."/>
            <person name="Zhao J."/>
            <person name="Cui S."/>
            <person name="Peng C."/>
            <person name="He B."/>
            <person name="Liu H."/>
        </authorList>
    </citation>
    <scope>NUCLEOTIDE SEQUENCE [LARGE SCALE GENOMIC DNA]</scope>
    <source>
        <strain evidence="3">Sdau11-99</strain>
    </source>
</reference>
<name>A0A8H4N202_9PEZI</name>
<feature type="transmembrane region" description="Helical" evidence="2">
    <location>
        <begin position="83"/>
        <end position="109"/>
    </location>
</feature>
<feature type="region of interest" description="Disordered" evidence="1">
    <location>
        <begin position="30"/>
        <end position="56"/>
    </location>
</feature>
<evidence type="ECO:0000256" key="1">
    <source>
        <dbReference type="SAM" id="MobiDB-lite"/>
    </source>
</evidence>
<comment type="caution">
    <text evidence="3">The sequence shown here is derived from an EMBL/GenBank/DDBJ whole genome shotgun (WGS) entry which is preliminary data.</text>
</comment>